<accession>L8GVW0</accession>
<proteinExistence type="predicted"/>
<dbReference type="EMBL" id="KB007974">
    <property type="protein sequence ID" value="ELR17067.1"/>
    <property type="molecule type" value="Genomic_DNA"/>
</dbReference>
<reference evidence="1 2" key="1">
    <citation type="journal article" date="2013" name="Genome Biol.">
        <title>Genome of Acanthamoeba castellanii highlights extensive lateral gene transfer and early evolution of tyrosine kinase signaling.</title>
        <authorList>
            <person name="Clarke M."/>
            <person name="Lohan A.J."/>
            <person name="Liu B."/>
            <person name="Lagkouvardos I."/>
            <person name="Roy S."/>
            <person name="Zafar N."/>
            <person name="Bertelli C."/>
            <person name="Schilde C."/>
            <person name="Kianianmomeni A."/>
            <person name="Burglin T.R."/>
            <person name="Frech C."/>
            <person name="Turcotte B."/>
            <person name="Kopec K.O."/>
            <person name="Synnott J.M."/>
            <person name="Choo C."/>
            <person name="Paponov I."/>
            <person name="Finkler A."/>
            <person name="Soon Heng Tan C."/>
            <person name="Hutchins A.P."/>
            <person name="Weinmeier T."/>
            <person name="Rattei T."/>
            <person name="Chu J.S."/>
            <person name="Gimenez G."/>
            <person name="Irimia M."/>
            <person name="Rigden D.J."/>
            <person name="Fitzpatrick D.A."/>
            <person name="Lorenzo-Morales J."/>
            <person name="Bateman A."/>
            <person name="Chiu C.H."/>
            <person name="Tang P."/>
            <person name="Hegemann P."/>
            <person name="Fromm H."/>
            <person name="Raoult D."/>
            <person name="Greub G."/>
            <person name="Miranda-Saavedra D."/>
            <person name="Chen N."/>
            <person name="Nash P."/>
            <person name="Ginger M.L."/>
            <person name="Horn M."/>
            <person name="Schaap P."/>
            <person name="Caler L."/>
            <person name="Loftus B."/>
        </authorList>
    </citation>
    <scope>NUCLEOTIDE SEQUENCE [LARGE SCALE GENOMIC DNA]</scope>
    <source>
        <strain evidence="1 2">Neff</strain>
    </source>
</reference>
<gene>
    <name evidence="1" type="ORF">ACA1_056990</name>
</gene>
<evidence type="ECO:0000313" key="1">
    <source>
        <dbReference type="EMBL" id="ELR17067.1"/>
    </source>
</evidence>
<organism evidence="1 2">
    <name type="scientific">Acanthamoeba castellanii (strain ATCC 30010 / Neff)</name>
    <dbReference type="NCBI Taxonomy" id="1257118"/>
    <lineage>
        <taxon>Eukaryota</taxon>
        <taxon>Amoebozoa</taxon>
        <taxon>Discosea</taxon>
        <taxon>Longamoebia</taxon>
        <taxon>Centramoebida</taxon>
        <taxon>Acanthamoebidae</taxon>
        <taxon>Acanthamoeba</taxon>
    </lineage>
</organism>
<dbReference type="AlphaFoldDB" id="L8GVW0"/>
<dbReference type="VEuPathDB" id="AmoebaDB:ACA1_056990"/>
<dbReference type="GeneID" id="14918543"/>
<sequence length="71" mass="8044">MSGNYQSIADELAAVTQRFHETQEGLMIQGREMKRLQSELSAKTAQSNLKLNSEINGLKTHLTFLHHKYGI</sequence>
<protein>
    <submittedName>
        <fullName evidence="1">Uncharacterized protein</fullName>
    </submittedName>
</protein>
<dbReference type="Proteomes" id="UP000011083">
    <property type="component" value="Unassembled WGS sequence"/>
</dbReference>
<dbReference type="RefSeq" id="XP_004339080.1">
    <property type="nucleotide sequence ID" value="XM_004339032.1"/>
</dbReference>
<keyword evidence="2" id="KW-1185">Reference proteome</keyword>
<evidence type="ECO:0000313" key="2">
    <source>
        <dbReference type="Proteomes" id="UP000011083"/>
    </source>
</evidence>
<dbReference type="KEGG" id="acan:ACA1_056990"/>
<name>L8GVW0_ACACF</name>